<proteinExistence type="predicted"/>
<organism evidence="3 4">
    <name type="scientific">Lentinus brumalis</name>
    <dbReference type="NCBI Taxonomy" id="2498619"/>
    <lineage>
        <taxon>Eukaryota</taxon>
        <taxon>Fungi</taxon>
        <taxon>Dikarya</taxon>
        <taxon>Basidiomycota</taxon>
        <taxon>Agaricomycotina</taxon>
        <taxon>Agaricomycetes</taxon>
        <taxon>Polyporales</taxon>
        <taxon>Polyporaceae</taxon>
        <taxon>Lentinus</taxon>
    </lineage>
</organism>
<gene>
    <name evidence="3" type="ORF">OH76DRAFT_796231</name>
</gene>
<dbReference type="InterPro" id="IPR058525">
    <property type="entry name" value="DUF8212"/>
</dbReference>
<dbReference type="InterPro" id="IPR010730">
    <property type="entry name" value="HET"/>
</dbReference>
<dbReference type="PANTHER" id="PTHR10622:SF12">
    <property type="entry name" value="HET DOMAIN-CONTAINING PROTEIN"/>
    <property type="match status" value="1"/>
</dbReference>
<keyword evidence="4" id="KW-1185">Reference proteome</keyword>
<feature type="domain" description="DUF8212" evidence="2">
    <location>
        <begin position="257"/>
        <end position="350"/>
    </location>
</feature>
<evidence type="ECO:0000259" key="2">
    <source>
        <dbReference type="Pfam" id="PF26640"/>
    </source>
</evidence>
<protein>
    <submittedName>
        <fullName evidence="3">HET-domain-containing protein</fullName>
    </submittedName>
</protein>
<reference evidence="3 4" key="1">
    <citation type="journal article" date="2018" name="Biotechnol. Biofuels">
        <title>Integrative visual omics of the white-rot fungus Polyporus brumalis exposes the biotechnological potential of its oxidative enzymes for delignifying raw plant biomass.</title>
        <authorList>
            <person name="Miyauchi S."/>
            <person name="Rancon A."/>
            <person name="Drula E."/>
            <person name="Hage H."/>
            <person name="Chaduli D."/>
            <person name="Favel A."/>
            <person name="Grisel S."/>
            <person name="Henrissat B."/>
            <person name="Herpoel-Gimbert I."/>
            <person name="Ruiz-Duenas F.J."/>
            <person name="Chevret D."/>
            <person name="Hainaut M."/>
            <person name="Lin J."/>
            <person name="Wang M."/>
            <person name="Pangilinan J."/>
            <person name="Lipzen A."/>
            <person name="Lesage-Meessen L."/>
            <person name="Navarro D."/>
            <person name="Riley R."/>
            <person name="Grigoriev I.V."/>
            <person name="Zhou S."/>
            <person name="Raouche S."/>
            <person name="Rosso M.N."/>
        </authorList>
    </citation>
    <scope>NUCLEOTIDE SEQUENCE [LARGE SCALE GENOMIC DNA]</scope>
    <source>
        <strain evidence="3 4">BRFM 1820</strain>
    </source>
</reference>
<evidence type="ECO:0000313" key="3">
    <source>
        <dbReference type="EMBL" id="RDX47125.1"/>
    </source>
</evidence>
<evidence type="ECO:0000259" key="1">
    <source>
        <dbReference type="Pfam" id="PF06985"/>
    </source>
</evidence>
<evidence type="ECO:0000313" key="4">
    <source>
        <dbReference type="Proteomes" id="UP000256964"/>
    </source>
</evidence>
<dbReference type="OrthoDB" id="20872at2759"/>
<dbReference type="Pfam" id="PF26640">
    <property type="entry name" value="DUF8212"/>
    <property type="match status" value="1"/>
</dbReference>
<name>A0A371D3M7_9APHY</name>
<dbReference type="STRING" id="139420.A0A371D3M7"/>
<accession>A0A371D3M7</accession>
<dbReference type="Proteomes" id="UP000256964">
    <property type="component" value="Unassembled WGS sequence"/>
</dbReference>
<dbReference type="EMBL" id="KZ857421">
    <property type="protein sequence ID" value="RDX47125.1"/>
    <property type="molecule type" value="Genomic_DNA"/>
</dbReference>
<dbReference type="PANTHER" id="PTHR10622">
    <property type="entry name" value="HET DOMAIN-CONTAINING PROTEIN"/>
    <property type="match status" value="1"/>
</dbReference>
<feature type="domain" description="Heterokaryon incompatibility" evidence="1">
    <location>
        <begin position="24"/>
        <end position="169"/>
    </location>
</feature>
<sequence>MWVLSTDRAELHFFASPEDIPDEYAILSHTWNNKPEDGPPEESFQDVRRIQKKCARRFTKKGRNPRNHVSEKIRRCCELAEKHGYKWVWIDTCCIDKTSSAELSEAINSMFRYYALAAICYGYLRDVDTVFFSREEFEDYLDPRGRCWDPRYKEFQRSIWFQRGWTLQELIAPRFLVFLSSSWGVIGTKADLAELLEKHFRIPATVLRLQMSHTEFSIAQRMSWFQKRKTTRLEDEAYCLLGLFEIHMPPLYGEGRNAFRRLQEEIMKQSADTTLFAWLGIWAKSPKGCLFAASPADFRAYRKAQEVVYTPPRRTADATHKDSALGVPADVNKMTFAVTPTGIRANIPIFQWDGQTFADLYWSSASSFHRISYRVGDPRLTGIDADGKYFGVRPPDEPQSWKEVLVKHRPPLRRAPGQLPDSVMSEFTPAIPIQLTFDAPVRFPEARIRKLLTDSSFERFEIHGAGVNSLWTADSNLPTAYVFVRYGHGYFVIRVGQCQQERRLRGEQHRFDAIWATLTYSAQHVAKDTVEWETEISKFSTDTGHDCSQDHVSQWPKSRNTFRLQFSEHCLDESDAVTLSFTRCPLNPERTLILDASYHRLYVVALRAWYTNGPDGRNSDDPL</sequence>
<dbReference type="AlphaFoldDB" id="A0A371D3M7"/>
<dbReference type="Pfam" id="PF06985">
    <property type="entry name" value="HET"/>
    <property type="match status" value="1"/>
</dbReference>